<accession>A0A2R5GWR0</accession>
<dbReference type="PANTHER" id="PTHR22847:SF637">
    <property type="entry name" value="WD REPEAT DOMAIN 5B"/>
    <property type="match status" value="1"/>
</dbReference>
<organism evidence="4 5">
    <name type="scientific">Hondaea fermentalgiana</name>
    <dbReference type="NCBI Taxonomy" id="2315210"/>
    <lineage>
        <taxon>Eukaryota</taxon>
        <taxon>Sar</taxon>
        <taxon>Stramenopiles</taxon>
        <taxon>Bigyra</taxon>
        <taxon>Labyrinthulomycetes</taxon>
        <taxon>Thraustochytrida</taxon>
        <taxon>Thraustochytriidae</taxon>
        <taxon>Hondaea</taxon>
    </lineage>
</organism>
<keyword evidence="5" id="KW-1185">Reference proteome</keyword>
<evidence type="ECO:0000313" key="5">
    <source>
        <dbReference type="Proteomes" id="UP000241890"/>
    </source>
</evidence>
<keyword evidence="2" id="KW-0677">Repeat</keyword>
<feature type="repeat" description="WD" evidence="3">
    <location>
        <begin position="92"/>
        <end position="131"/>
    </location>
</feature>
<dbReference type="SUPFAM" id="SSF50978">
    <property type="entry name" value="WD40 repeat-like"/>
    <property type="match status" value="1"/>
</dbReference>
<dbReference type="InterPro" id="IPR019775">
    <property type="entry name" value="WD40_repeat_CS"/>
</dbReference>
<gene>
    <name evidence="4" type="ORF">FCC1311_114902</name>
</gene>
<dbReference type="Pfam" id="PF00400">
    <property type="entry name" value="WD40"/>
    <property type="match status" value="3"/>
</dbReference>
<dbReference type="PROSITE" id="PS00678">
    <property type="entry name" value="WD_REPEATS_1"/>
    <property type="match status" value="3"/>
</dbReference>
<dbReference type="AlphaFoldDB" id="A0A2R5GWR0"/>
<evidence type="ECO:0000313" key="4">
    <source>
        <dbReference type="EMBL" id="GBG35267.1"/>
    </source>
</evidence>
<dbReference type="OrthoDB" id="538223at2759"/>
<evidence type="ECO:0000256" key="2">
    <source>
        <dbReference type="ARBA" id="ARBA00022737"/>
    </source>
</evidence>
<dbReference type="EMBL" id="BEYU01000576">
    <property type="protein sequence ID" value="GBG35267.1"/>
    <property type="molecule type" value="Genomic_DNA"/>
</dbReference>
<dbReference type="InterPro" id="IPR001680">
    <property type="entry name" value="WD40_rpt"/>
</dbReference>
<dbReference type="InterPro" id="IPR018391">
    <property type="entry name" value="PQQ_b-propeller_rpt"/>
</dbReference>
<feature type="repeat" description="WD" evidence="3">
    <location>
        <begin position="12"/>
        <end position="51"/>
    </location>
</feature>
<evidence type="ECO:0000256" key="1">
    <source>
        <dbReference type="ARBA" id="ARBA00022574"/>
    </source>
</evidence>
<dbReference type="SMART" id="SM00320">
    <property type="entry name" value="WD40"/>
    <property type="match status" value="4"/>
</dbReference>
<dbReference type="GO" id="GO:1990234">
    <property type="term" value="C:transferase complex"/>
    <property type="evidence" value="ECO:0007669"/>
    <property type="project" value="UniProtKB-ARBA"/>
</dbReference>
<dbReference type="InParanoid" id="A0A2R5GWR0"/>
<feature type="non-terminal residue" evidence="4">
    <location>
        <position position="1"/>
    </location>
</feature>
<dbReference type="Gene3D" id="2.130.10.10">
    <property type="entry name" value="YVTN repeat-like/Quinoprotein amine dehydrogenase"/>
    <property type="match status" value="1"/>
</dbReference>
<dbReference type="SMART" id="SM00564">
    <property type="entry name" value="PQQ"/>
    <property type="match status" value="3"/>
</dbReference>
<dbReference type="GO" id="GO:0005634">
    <property type="term" value="C:nucleus"/>
    <property type="evidence" value="ECO:0007669"/>
    <property type="project" value="TreeGrafter"/>
</dbReference>
<comment type="caution">
    <text evidence="4">The sequence shown here is derived from an EMBL/GenBank/DDBJ whole genome shotgun (WGS) entry which is preliminary data.</text>
</comment>
<dbReference type="PROSITE" id="PS50082">
    <property type="entry name" value="WD_REPEATS_2"/>
    <property type="match status" value="3"/>
</dbReference>
<dbReference type="PROSITE" id="PS50294">
    <property type="entry name" value="WD_REPEATS_REGION"/>
    <property type="match status" value="3"/>
</dbReference>
<feature type="repeat" description="WD" evidence="3">
    <location>
        <begin position="52"/>
        <end position="91"/>
    </location>
</feature>
<dbReference type="PANTHER" id="PTHR22847">
    <property type="entry name" value="WD40 REPEAT PROTEIN"/>
    <property type="match status" value="1"/>
</dbReference>
<reference evidence="4 5" key="1">
    <citation type="submission" date="2017-12" db="EMBL/GenBank/DDBJ databases">
        <title>Sequencing, de novo assembly and annotation of complete genome of a new Thraustochytrid species, strain FCC1311.</title>
        <authorList>
            <person name="Sedici K."/>
            <person name="Godart F."/>
            <person name="Aiese Cigliano R."/>
            <person name="Sanseverino W."/>
            <person name="Barakat M."/>
            <person name="Ortet P."/>
            <person name="Marechal E."/>
            <person name="Cagnac O."/>
            <person name="Amato A."/>
        </authorList>
    </citation>
    <scope>NUCLEOTIDE SEQUENCE [LARGE SCALE GENOMIC DNA]</scope>
</reference>
<sequence length="238" mass="25582">WNATSGEEQHVLKGHSGYVNSVAIQGDTIVSGSDDGTVRIWNATSCEEQHVLKGHSRTVWSVAIQGDTIVSGSYDNTVRIWNATSGEEQHVLKGHSSWVRSVAIQGDTIVSGSLDKTVRIWNATSGEEQHVLKGHSDEVNSVAIQGDTIVSQSPNETHYWNARTGEALDADEAEASTTPTTNTLVNVENGTHVKLSEGIGFTTDHAIEDTAREGDAYVIGDESGMVHILHVQEIEPGT</sequence>
<proteinExistence type="predicted"/>
<evidence type="ECO:0000256" key="3">
    <source>
        <dbReference type="PROSITE-ProRule" id="PRU00221"/>
    </source>
</evidence>
<dbReference type="PRINTS" id="PR00320">
    <property type="entry name" value="GPROTEINBRPT"/>
</dbReference>
<name>A0A2R5GWR0_9STRA</name>
<dbReference type="CDD" id="cd00200">
    <property type="entry name" value="WD40"/>
    <property type="match status" value="1"/>
</dbReference>
<keyword evidence="1 3" id="KW-0853">WD repeat</keyword>
<dbReference type="InterPro" id="IPR015943">
    <property type="entry name" value="WD40/YVTN_repeat-like_dom_sf"/>
</dbReference>
<dbReference type="InterPro" id="IPR020472">
    <property type="entry name" value="WD40_PAC1"/>
</dbReference>
<dbReference type="InterPro" id="IPR036322">
    <property type="entry name" value="WD40_repeat_dom_sf"/>
</dbReference>
<protein>
    <submittedName>
        <fullName evidence="4">Guanine nucleotide-binding protein subunit beta-2-like 1</fullName>
    </submittedName>
</protein>
<dbReference type="Proteomes" id="UP000241890">
    <property type="component" value="Unassembled WGS sequence"/>
</dbReference>